<comment type="caution">
    <text evidence="1">The sequence shown here is derived from an EMBL/GenBank/DDBJ whole genome shotgun (WGS) entry which is preliminary data.</text>
</comment>
<name>A0AAV8VGR9_9CUCU</name>
<protein>
    <submittedName>
        <fullName evidence="1">Uncharacterized protein</fullName>
    </submittedName>
</protein>
<accession>A0AAV8VGR9</accession>
<proteinExistence type="predicted"/>
<dbReference type="EMBL" id="JANEYG010000095">
    <property type="protein sequence ID" value="KAJ8913393.1"/>
    <property type="molecule type" value="Genomic_DNA"/>
</dbReference>
<evidence type="ECO:0000313" key="2">
    <source>
        <dbReference type="Proteomes" id="UP001159042"/>
    </source>
</evidence>
<organism evidence="1 2">
    <name type="scientific">Exocentrus adspersus</name>
    <dbReference type="NCBI Taxonomy" id="1586481"/>
    <lineage>
        <taxon>Eukaryota</taxon>
        <taxon>Metazoa</taxon>
        <taxon>Ecdysozoa</taxon>
        <taxon>Arthropoda</taxon>
        <taxon>Hexapoda</taxon>
        <taxon>Insecta</taxon>
        <taxon>Pterygota</taxon>
        <taxon>Neoptera</taxon>
        <taxon>Endopterygota</taxon>
        <taxon>Coleoptera</taxon>
        <taxon>Polyphaga</taxon>
        <taxon>Cucujiformia</taxon>
        <taxon>Chrysomeloidea</taxon>
        <taxon>Cerambycidae</taxon>
        <taxon>Lamiinae</taxon>
        <taxon>Acanthocinini</taxon>
        <taxon>Exocentrus</taxon>
    </lineage>
</organism>
<keyword evidence="2" id="KW-1185">Reference proteome</keyword>
<gene>
    <name evidence="1" type="ORF">NQ315_008786</name>
</gene>
<evidence type="ECO:0000313" key="1">
    <source>
        <dbReference type="EMBL" id="KAJ8913393.1"/>
    </source>
</evidence>
<sequence length="107" mass="11433">MAIANANYEFIMCDVGTNGRVSDGGVLRNTKFYEKLVADTLKIPKVADGFLPHGVDVYGCAALETTTDMTQYPSVTFVTISQADDLLTPEEPPPIAKSPVISVLPVA</sequence>
<reference evidence="1 2" key="1">
    <citation type="journal article" date="2023" name="Insect Mol. Biol.">
        <title>Genome sequencing provides insights into the evolution of gene families encoding plant cell wall-degrading enzymes in longhorned beetles.</title>
        <authorList>
            <person name="Shin N.R."/>
            <person name="Okamura Y."/>
            <person name="Kirsch R."/>
            <person name="Pauchet Y."/>
        </authorList>
    </citation>
    <scope>NUCLEOTIDE SEQUENCE [LARGE SCALE GENOMIC DNA]</scope>
    <source>
        <strain evidence="1">EAD_L_NR</strain>
    </source>
</reference>
<dbReference type="Proteomes" id="UP001159042">
    <property type="component" value="Unassembled WGS sequence"/>
</dbReference>
<dbReference type="AlphaFoldDB" id="A0AAV8VGR9"/>